<dbReference type="Pfam" id="PF00126">
    <property type="entry name" value="HTH_1"/>
    <property type="match status" value="1"/>
</dbReference>
<proteinExistence type="inferred from homology"/>
<dbReference type="Gene3D" id="3.40.190.10">
    <property type="entry name" value="Periplasmic binding protein-like II"/>
    <property type="match status" value="2"/>
</dbReference>
<dbReference type="InterPro" id="IPR005119">
    <property type="entry name" value="LysR_subst-bd"/>
</dbReference>
<dbReference type="Pfam" id="PF03466">
    <property type="entry name" value="LysR_substrate"/>
    <property type="match status" value="1"/>
</dbReference>
<sequence>MSLAALITFKQIDALYWIAELGSFEAAANKLNMSQSAISKRIQELEETFDVEIFDRSKRNARLTEKGGELLDYAKDLLQSRDQLLERVSARKVLVRRFRLGVTELTALTWLPALVEALRQAYPKVQIEPSVELSSELFRKLESDQLDLVIVPDVYSDPRFHSTPLQCVENAWMCSPGLIPDADPISLETLASYTVLTQGAHSGTGLIYERWLAAHNVQMPRTLTSHNLLVQVGLALSGIGVSYLPKACLSHLIEQGTLRALITQPELPSIQYVALHRVDRQFGLNQDVAQLAQECCDYSKLLL</sequence>
<name>A0ABX4QIV7_PSETO</name>
<feature type="domain" description="HTH lysR-type" evidence="5">
    <location>
        <begin position="7"/>
        <end position="64"/>
    </location>
</feature>
<accession>A0ABX4QIV7</accession>
<keyword evidence="2" id="KW-0805">Transcription regulation</keyword>
<reference evidence="6 7" key="1">
    <citation type="submission" date="2017-11" db="EMBL/GenBank/DDBJ databases">
        <title>Genome sequencing of a diverse group of Pseudomonas species.</title>
        <authorList>
            <person name="Loper J."/>
        </authorList>
    </citation>
    <scope>NUCLEOTIDE SEQUENCE [LARGE SCALE GENOMIC DNA]</scope>
    <source>
        <strain evidence="6 7">NCPPB 2192</strain>
    </source>
</reference>
<evidence type="ECO:0000256" key="4">
    <source>
        <dbReference type="ARBA" id="ARBA00023163"/>
    </source>
</evidence>
<dbReference type="InterPro" id="IPR036390">
    <property type="entry name" value="WH_DNA-bd_sf"/>
</dbReference>
<comment type="similarity">
    <text evidence="1">Belongs to the LysR transcriptional regulatory family.</text>
</comment>
<dbReference type="GO" id="GO:0003677">
    <property type="term" value="F:DNA binding"/>
    <property type="evidence" value="ECO:0007669"/>
    <property type="project" value="UniProtKB-KW"/>
</dbReference>
<dbReference type="Proteomes" id="UP000232891">
    <property type="component" value="Unassembled WGS sequence"/>
</dbReference>
<dbReference type="CDD" id="cd05466">
    <property type="entry name" value="PBP2_LTTR_substrate"/>
    <property type="match status" value="1"/>
</dbReference>
<evidence type="ECO:0000313" key="6">
    <source>
        <dbReference type="EMBL" id="PKA76600.1"/>
    </source>
</evidence>
<keyword evidence="3 6" id="KW-0238">DNA-binding</keyword>
<evidence type="ECO:0000256" key="2">
    <source>
        <dbReference type="ARBA" id="ARBA00023015"/>
    </source>
</evidence>
<keyword evidence="4" id="KW-0804">Transcription</keyword>
<dbReference type="EMBL" id="PHHD01000001">
    <property type="protein sequence ID" value="PKA76600.1"/>
    <property type="molecule type" value="Genomic_DNA"/>
</dbReference>
<dbReference type="SUPFAM" id="SSF53850">
    <property type="entry name" value="Periplasmic binding protein-like II"/>
    <property type="match status" value="1"/>
</dbReference>
<dbReference type="InterPro" id="IPR036388">
    <property type="entry name" value="WH-like_DNA-bd_sf"/>
</dbReference>
<comment type="caution">
    <text evidence="6">The sequence shown here is derived from an EMBL/GenBank/DDBJ whole genome shotgun (WGS) entry which is preliminary data.</text>
</comment>
<evidence type="ECO:0000256" key="3">
    <source>
        <dbReference type="ARBA" id="ARBA00023125"/>
    </source>
</evidence>
<dbReference type="Gene3D" id="1.10.10.10">
    <property type="entry name" value="Winged helix-like DNA-binding domain superfamily/Winged helix DNA-binding domain"/>
    <property type="match status" value="1"/>
</dbReference>
<gene>
    <name evidence="6" type="ORF">ATI14_3584</name>
</gene>
<dbReference type="SUPFAM" id="SSF46785">
    <property type="entry name" value="Winged helix' DNA-binding domain"/>
    <property type="match status" value="1"/>
</dbReference>
<dbReference type="PROSITE" id="PS50931">
    <property type="entry name" value="HTH_LYSR"/>
    <property type="match status" value="1"/>
</dbReference>
<evidence type="ECO:0000313" key="7">
    <source>
        <dbReference type="Proteomes" id="UP000232891"/>
    </source>
</evidence>
<protein>
    <submittedName>
        <fullName evidence="6">DNA-binding transcriptional LysR family regulator</fullName>
    </submittedName>
</protein>
<organism evidence="6 7">
    <name type="scientific">Pseudomonas tolaasii NCPPB 2192</name>
    <dbReference type="NCBI Taxonomy" id="564423"/>
    <lineage>
        <taxon>Bacteria</taxon>
        <taxon>Pseudomonadati</taxon>
        <taxon>Pseudomonadota</taxon>
        <taxon>Gammaproteobacteria</taxon>
        <taxon>Pseudomonadales</taxon>
        <taxon>Pseudomonadaceae</taxon>
        <taxon>Pseudomonas</taxon>
    </lineage>
</organism>
<keyword evidence="7" id="KW-1185">Reference proteome</keyword>
<dbReference type="PANTHER" id="PTHR30126">
    <property type="entry name" value="HTH-TYPE TRANSCRIPTIONAL REGULATOR"/>
    <property type="match status" value="1"/>
</dbReference>
<dbReference type="InterPro" id="IPR000847">
    <property type="entry name" value="LysR_HTH_N"/>
</dbReference>
<dbReference type="PANTHER" id="PTHR30126:SF77">
    <property type="entry name" value="TRANSCRIPTIONAL REGULATORY PROTEIN"/>
    <property type="match status" value="1"/>
</dbReference>
<evidence type="ECO:0000256" key="1">
    <source>
        <dbReference type="ARBA" id="ARBA00009437"/>
    </source>
</evidence>
<dbReference type="PRINTS" id="PR00039">
    <property type="entry name" value="HTHLYSR"/>
</dbReference>
<evidence type="ECO:0000259" key="5">
    <source>
        <dbReference type="PROSITE" id="PS50931"/>
    </source>
</evidence>